<accession>A0ABZ1XM42</accession>
<evidence type="ECO:0000313" key="2">
    <source>
        <dbReference type="EMBL" id="WUT83857.1"/>
    </source>
</evidence>
<organism evidence="2 3">
    <name type="scientific">Streptomyces melanogenes</name>
    <dbReference type="NCBI Taxonomy" id="67326"/>
    <lineage>
        <taxon>Bacteria</taxon>
        <taxon>Bacillati</taxon>
        <taxon>Actinomycetota</taxon>
        <taxon>Actinomycetes</taxon>
        <taxon>Kitasatosporales</taxon>
        <taxon>Streptomycetaceae</taxon>
        <taxon>Streptomyces</taxon>
    </lineage>
</organism>
<name>A0ABZ1XM42_9ACTN</name>
<feature type="region of interest" description="Disordered" evidence="1">
    <location>
        <begin position="30"/>
        <end position="62"/>
    </location>
</feature>
<protein>
    <submittedName>
        <fullName evidence="2">Uncharacterized protein</fullName>
    </submittedName>
</protein>
<evidence type="ECO:0000313" key="3">
    <source>
        <dbReference type="Proteomes" id="UP001432060"/>
    </source>
</evidence>
<proteinExistence type="predicted"/>
<gene>
    <name evidence="2" type="ORF">OG515_17485</name>
</gene>
<sequence length="114" mass="12670">MDQIIATVHAGLTERGWSVREIETDPLSGRLIVTDPPRRGLRSGHPQRGVLGSARHHRARPGPRRLAGAEWWDDADYTGYGLGPQQIADLRDWALTWATGLETRLLTEGNPPED</sequence>
<evidence type="ECO:0000256" key="1">
    <source>
        <dbReference type="SAM" id="MobiDB-lite"/>
    </source>
</evidence>
<keyword evidence="3" id="KW-1185">Reference proteome</keyword>
<dbReference type="EMBL" id="CP109019">
    <property type="protein sequence ID" value="WUT83857.1"/>
    <property type="molecule type" value="Genomic_DNA"/>
</dbReference>
<dbReference type="Proteomes" id="UP001432060">
    <property type="component" value="Chromosome"/>
</dbReference>
<reference evidence="2" key="1">
    <citation type="submission" date="2022-10" db="EMBL/GenBank/DDBJ databases">
        <title>The complete genomes of actinobacterial strains from the NBC collection.</title>
        <authorList>
            <person name="Joergensen T.S."/>
            <person name="Alvarez Arevalo M."/>
            <person name="Sterndorff E.B."/>
            <person name="Faurdal D."/>
            <person name="Vuksanovic O."/>
            <person name="Mourched A.-S."/>
            <person name="Charusanti P."/>
            <person name="Shaw S."/>
            <person name="Blin K."/>
            <person name="Weber T."/>
        </authorList>
    </citation>
    <scope>NUCLEOTIDE SEQUENCE</scope>
    <source>
        <strain evidence="2">NBC_00668</strain>
    </source>
</reference>
<dbReference type="RefSeq" id="WP_419248717.1">
    <property type="nucleotide sequence ID" value="NZ_CP109019.1"/>
</dbReference>